<dbReference type="InterPro" id="IPR027417">
    <property type="entry name" value="P-loop_NTPase"/>
</dbReference>
<keyword evidence="2 7" id="KW-0378">Hydrolase</keyword>
<name>A0AAN7VYU2_9COLE</name>
<evidence type="ECO:0000313" key="12">
    <source>
        <dbReference type="EMBL" id="KAK5650923.1"/>
    </source>
</evidence>
<feature type="compositionally biased region" description="Pro residues" evidence="8">
    <location>
        <begin position="46"/>
        <end position="55"/>
    </location>
</feature>
<sequence length="713" mass="81348">MDLERITNSQSLNFSWGKPTNVIKGQVLRRKKVVVRNKDETSGPILQPPPKPSPLPSLDFKNINKTTSVHIKRKYKKDKQKTAQQHVTVVQKQSNIESERPTYIMKKSVSEKVFTDSGKRFSDLEIHKHLVSNLEKIHFTTLTTVQEKVIPILLSGKDMLVRSQTGSGKTLAYAVPIIDALQSLAPRLKRNAGIQAIVVVPTRELALQTHELFKSINTFQWIVTSHLCGGESRKSEKDRLRKGVHVLIGTPGRLLDHIFHTCALKLNNVRCLILDEADQLLDMGFRKNIISLVEELNKAKEHNEYEPLDILKNSHNPESVEDTMEENLFTFPLRNVNNKNRQTILLSASLSHDVKELAEFVLKDQIFVEALDESESSESLVIPNTIKHFFIMSGIKNRLPLLSGMIAAKSKQNSKIFVFMASTQMVEFHYDLFTQFFQKMPPKHDNITSNDDDDDDDDLETVLDTQFFKLHGSMDQKIRKQVFTEFRLAKSGVLLCTDVAARGIDVPAVDCVIQYTGPQTDKDYLHRVGRTGRVGKSGTAIMFFTPEEEEYIPKLGALGVQLKRLHAVDFLNCLCEIMNEPDYEKAAKALQQHYENAINENKLLRYSACMAYSTWSRFYNSYPSKMRAIFDFKKINLGHYATSFGLRYTPSEIAKIVRGQVENIETPRLNEKLSNYSTDVYENKKKVKRVIGNISEFDSGLEPLKKKKRKVKL</sequence>
<evidence type="ECO:0000259" key="10">
    <source>
        <dbReference type="PROSITE" id="PS51194"/>
    </source>
</evidence>
<evidence type="ECO:0000256" key="7">
    <source>
        <dbReference type="RuleBase" id="RU365068"/>
    </source>
</evidence>
<evidence type="ECO:0000256" key="6">
    <source>
        <dbReference type="PROSITE-ProRule" id="PRU00552"/>
    </source>
</evidence>
<keyword evidence="3 7" id="KW-0347">Helicase</keyword>
<dbReference type="PROSITE" id="PS51194">
    <property type="entry name" value="HELICASE_CTER"/>
    <property type="match status" value="1"/>
</dbReference>
<dbReference type="SMART" id="SM00487">
    <property type="entry name" value="DEXDc"/>
    <property type="match status" value="1"/>
</dbReference>
<reference evidence="12 13" key="1">
    <citation type="journal article" date="2024" name="Insects">
        <title>An Improved Chromosome-Level Genome Assembly of the Firefly Pyrocoelia pectoralis.</title>
        <authorList>
            <person name="Fu X."/>
            <person name="Meyer-Rochow V.B."/>
            <person name="Ballantyne L."/>
            <person name="Zhu X."/>
        </authorList>
    </citation>
    <scope>NUCLEOTIDE SEQUENCE [LARGE SCALE GENOMIC DNA]</scope>
    <source>
        <strain evidence="12">XCY_ONT2</strain>
    </source>
</reference>
<dbReference type="GO" id="GO:0003724">
    <property type="term" value="F:RNA helicase activity"/>
    <property type="evidence" value="ECO:0007669"/>
    <property type="project" value="UniProtKB-EC"/>
</dbReference>
<feature type="short sequence motif" description="Q motif" evidence="6">
    <location>
        <begin position="119"/>
        <end position="147"/>
    </location>
</feature>
<feature type="domain" description="DEAD-box RNA helicase Q" evidence="11">
    <location>
        <begin position="119"/>
        <end position="147"/>
    </location>
</feature>
<comment type="catalytic activity">
    <reaction evidence="7">
        <text>ATP + H2O = ADP + phosphate + H(+)</text>
        <dbReference type="Rhea" id="RHEA:13065"/>
        <dbReference type="ChEBI" id="CHEBI:15377"/>
        <dbReference type="ChEBI" id="CHEBI:15378"/>
        <dbReference type="ChEBI" id="CHEBI:30616"/>
        <dbReference type="ChEBI" id="CHEBI:43474"/>
        <dbReference type="ChEBI" id="CHEBI:456216"/>
        <dbReference type="EC" id="3.6.4.13"/>
    </reaction>
</comment>
<dbReference type="InterPro" id="IPR014014">
    <property type="entry name" value="RNA_helicase_DEAD_Q_motif"/>
</dbReference>
<dbReference type="Proteomes" id="UP001329430">
    <property type="component" value="Chromosome 1"/>
</dbReference>
<comment type="function">
    <text evidence="7">RNA helicase.</text>
</comment>
<dbReference type="Pfam" id="PF00270">
    <property type="entry name" value="DEAD"/>
    <property type="match status" value="1"/>
</dbReference>
<accession>A0AAN7VYU2</accession>
<keyword evidence="1 7" id="KW-0547">Nucleotide-binding</keyword>
<dbReference type="PROSITE" id="PS51192">
    <property type="entry name" value="HELICASE_ATP_BIND_1"/>
    <property type="match status" value="1"/>
</dbReference>
<dbReference type="Gene3D" id="3.40.50.300">
    <property type="entry name" value="P-loop containing nucleotide triphosphate hydrolases"/>
    <property type="match status" value="2"/>
</dbReference>
<evidence type="ECO:0000256" key="8">
    <source>
        <dbReference type="SAM" id="MobiDB-lite"/>
    </source>
</evidence>
<evidence type="ECO:0000256" key="4">
    <source>
        <dbReference type="ARBA" id="ARBA00022840"/>
    </source>
</evidence>
<keyword evidence="4 7" id="KW-0067">ATP-binding</keyword>
<dbReference type="GO" id="GO:0016787">
    <property type="term" value="F:hydrolase activity"/>
    <property type="evidence" value="ECO:0007669"/>
    <property type="project" value="UniProtKB-KW"/>
</dbReference>
<dbReference type="InterPro" id="IPR001650">
    <property type="entry name" value="Helicase_C-like"/>
</dbReference>
<proteinExistence type="inferred from homology"/>
<evidence type="ECO:0000259" key="11">
    <source>
        <dbReference type="PROSITE" id="PS51195"/>
    </source>
</evidence>
<protein>
    <recommendedName>
        <fullName evidence="7">ATP-dependent RNA helicase</fullName>
        <ecNumber evidence="7">3.6.4.13</ecNumber>
    </recommendedName>
</protein>
<dbReference type="Pfam" id="PF00271">
    <property type="entry name" value="Helicase_C"/>
    <property type="match status" value="1"/>
</dbReference>
<gene>
    <name evidence="12" type="ORF">RI129_001952</name>
</gene>
<organism evidence="12 13">
    <name type="scientific">Pyrocoelia pectoralis</name>
    <dbReference type="NCBI Taxonomy" id="417401"/>
    <lineage>
        <taxon>Eukaryota</taxon>
        <taxon>Metazoa</taxon>
        <taxon>Ecdysozoa</taxon>
        <taxon>Arthropoda</taxon>
        <taxon>Hexapoda</taxon>
        <taxon>Insecta</taxon>
        <taxon>Pterygota</taxon>
        <taxon>Neoptera</taxon>
        <taxon>Endopterygota</taxon>
        <taxon>Coleoptera</taxon>
        <taxon>Polyphaga</taxon>
        <taxon>Elateriformia</taxon>
        <taxon>Elateroidea</taxon>
        <taxon>Lampyridae</taxon>
        <taxon>Lampyrinae</taxon>
        <taxon>Pyrocoelia</taxon>
    </lineage>
</organism>
<dbReference type="SMART" id="SM01178">
    <property type="entry name" value="DUF4217"/>
    <property type="match status" value="1"/>
</dbReference>
<evidence type="ECO:0000256" key="2">
    <source>
        <dbReference type="ARBA" id="ARBA00022801"/>
    </source>
</evidence>
<dbReference type="EMBL" id="JAVRBK010000001">
    <property type="protein sequence ID" value="KAK5650923.1"/>
    <property type="molecule type" value="Genomic_DNA"/>
</dbReference>
<dbReference type="PANTHER" id="PTHR24031">
    <property type="entry name" value="RNA HELICASE"/>
    <property type="match status" value="1"/>
</dbReference>
<dbReference type="EC" id="3.6.4.13" evidence="7"/>
<dbReference type="AlphaFoldDB" id="A0AAN7VYU2"/>
<dbReference type="SUPFAM" id="SSF52540">
    <property type="entry name" value="P-loop containing nucleoside triphosphate hydrolases"/>
    <property type="match status" value="1"/>
</dbReference>
<dbReference type="Pfam" id="PF13959">
    <property type="entry name" value="CTE_SPB4"/>
    <property type="match status" value="1"/>
</dbReference>
<keyword evidence="13" id="KW-1185">Reference proteome</keyword>
<evidence type="ECO:0000313" key="13">
    <source>
        <dbReference type="Proteomes" id="UP001329430"/>
    </source>
</evidence>
<dbReference type="PROSITE" id="PS51195">
    <property type="entry name" value="Q_MOTIF"/>
    <property type="match status" value="1"/>
</dbReference>
<evidence type="ECO:0000256" key="5">
    <source>
        <dbReference type="ARBA" id="ARBA00022884"/>
    </source>
</evidence>
<feature type="region of interest" description="Disordered" evidence="8">
    <location>
        <begin position="36"/>
        <end position="56"/>
    </location>
</feature>
<dbReference type="InterPro" id="IPR014001">
    <property type="entry name" value="Helicase_ATP-bd"/>
</dbReference>
<evidence type="ECO:0000259" key="9">
    <source>
        <dbReference type="PROSITE" id="PS51192"/>
    </source>
</evidence>
<dbReference type="InterPro" id="IPR011545">
    <property type="entry name" value="DEAD/DEAH_box_helicase_dom"/>
</dbReference>
<evidence type="ECO:0000256" key="1">
    <source>
        <dbReference type="ARBA" id="ARBA00022741"/>
    </source>
</evidence>
<dbReference type="SMART" id="SM00490">
    <property type="entry name" value="HELICc"/>
    <property type="match status" value="1"/>
</dbReference>
<comment type="domain">
    <text evidence="7">The Q motif is unique to and characteristic of the DEAD box family of RNA helicases and controls ATP binding and hydrolysis.</text>
</comment>
<dbReference type="GO" id="GO:0003723">
    <property type="term" value="F:RNA binding"/>
    <property type="evidence" value="ECO:0007669"/>
    <property type="project" value="UniProtKB-UniRule"/>
</dbReference>
<feature type="domain" description="Helicase ATP-binding" evidence="9">
    <location>
        <begin position="150"/>
        <end position="368"/>
    </location>
</feature>
<dbReference type="InterPro" id="IPR025313">
    <property type="entry name" value="SPB4-like_CTE"/>
</dbReference>
<dbReference type="GO" id="GO:0005524">
    <property type="term" value="F:ATP binding"/>
    <property type="evidence" value="ECO:0007669"/>
    <property type="project" value="UniProtKB-UniRule"/>
</dbReference>
<feature type="domain" description="Helicase C-terminal" evidence="10">
    <location>
        <begin position="400"/>
        <end position="579"/>
    </location>
</feature>
<comment type="similarity">
    <text evidence="7">Belongs to the DEAD box helicase family.</text>
</comment>
<comment type="caution">
    <text evidence="12">The sequence shown here is derived from an EMBL/GenBank/DDBJ whole genome shotgun (WGS) entry which is preliminary data.</text>
</comment>
<evidence type="ECO:0000256" key="3">
    <source>
        <dbReference type="ARBA" id="ARBA00022806"/>
    </source>
</evidence>
<keyword evidence="5 7" id="KW-0694">RNA-binding</keyword>
<dbReference type="CDD" id="cd18787">
    <property type="entry name" value="SF2_C_DEAD"/>
    <property type="match status" value="1"/>
</dbReference>